<dbReference type="InterPro" id="IPR009097">
    <property type="entry name" value="Cyclic_Pdiesterase"/>
</dbReference>
<dbReference type="GO" id="GO:0016874">
    <property type="term" value="F:ligase activity"/>
    <property type="evidence" value="ECO:0007669"/>
    <property type="project" value="UniProtKB-KW"/>
</dbReference>
<dbReference type="KEGG" id="dia:Dtpsy_1426"/>
<dbReference type="RefSeq" id="WP_015913028.1">
    <property type="nucleotide sequence ID" value="NC_011992.1"/>
</dbReference>
<organism evidence="2 3">
    <name type="scientific">Acidovorax ebreus (strain TPSY)</name>
    <name type="common">Diaphorobacter sp. (strain TPSY)</name>
    <dbReference type="NCBI Taxonomy" id="535289"/>
    <lineage>
        <taxon>Bacteria</taxon>
        <taxon>Pseudomonadati</taxon>
        <taxon>Pseudomonadota</taxon>
        <taxon>Betaproteobacteria</taxon>
        <taxon>Burkholderiales</taxon>
        <taxon>Comamonadaceae</taxon>
        <taxon>Diaphorobacter</taxon>
    </lineage>
</organism>
<reference evidence="2 3" key="1">
    <citation type="journal article" date="2010" name="J. Bacteriol.">
        <title>Completed genome sequence of the anaerobic iron-oxidizing bacterium Acidovorax ebreus strain TPSY.</title>
        <authorList>
            <person name="Byrne-Bailey K.G."/>
            <person name="Weber K.A."/>
            <person name="Chair A.H."/>
            <person name="Bose S."/>
            <person name="Knox T."/>
            <person name="Spanbauer T.L."/>
            <person name="Chertkov O."/>
            <person name="Coates J.D."/>
        </authorList>
    </citation>
    <scope>NUCLEOTIDE SEQUENCE [LARGE SCALE GENOMIC DNA]</scope>
    <source>
        <strain evidence="2 3">TPSY</strain>
    </source>
</reference>
<proteinExistence type="predicted"/>
<dbReference type="AlphaFoldDB" id="A0A9J9Q6B1"/>
<evidence type="ECO:0000313" key="3">
    <source>
        <dbReference type="Proteomes" id="UP000000450"/>
    </source>
</evidence>
<dbReference type="PANTHER" id="PTHR35561:SF1">
    <property type="entry name" value="RNA 2',3'-CYCLIC PHOSPHODIESTERASE"/>
    <property type="match status" value="1"/>
</dbReference>
<gene>
    <name evidence="2" type="ordered locus">Dtpsy_1426</name>
</gene>
<accession>A0A9J9Q6B1</accession>
<sequence length="201" mass="22266">MDAHQLPLAGVEPDAPRPNHHLFFAVLPEPGAAQAAADLAQTLIARHDLQAQVRAQRLHATLLSLGWEPALSPRHLQWARDAAQQVRARAFSLRFDRVLSFRRAPQAKRPCVLCGPADGQQGFIALYEALHAALWSQVRGLDGVPPAPHITPHMTLCYSRQAVPEQPVPPLEWTVRRFVLLHNLRGSPGPYEVLGEWPLAD</sequence>
<dbReference type="EMBL" id="CP001392">
    <property type="protein sequence ID" value="ACM32888.1"/>
    <property type="molecule type" value="Genomic_DNA"/>
</dbReference>
<dbReference type="GO" id="GO:0008664">
    <property type="term" value="F:RNA 2',3'-cyclic 3'-phosphodiesterase activity"/>
    <property type="evidence" value="ECO:0007669"/>
    <property type="project" value="InterPro"/>
</dbReference>
<keyword evidence="3" id="KW-1185">Reference proteome</keyword>
<protein>
    <submittedName>
        <fullName evidence="2">2',5' RNA ligase</fullName>
    </submittedName>
</protein>
<dbReference type="Pfam" id="PF13563">
    <property type="entry name" value="2_5_RNA_ligase2"/>
    <property type="match status" value="1"/>
</dbReference>
<dbReference type="InterPro" id="IPR004175">
    <property type="entry name" value="RNA_CPDase"/>
</dbReference>
<dbReference type="Gene3D" id="3.90.1140.10">
    <property type="entry name" value="Cyclic phosphodiesterase"/>
    <property type="match status" value="1"/>
</dbReference>
<dbReference type="SUPFAM" id="SSF55144">
    <property type="entry name" value="LigT-like"/>
    <property type="match status" value="1"/>
</dbReference>
<evidence type="ECO:0000313" key="2">
    <source>
        <dbReference type="EMBL" id="ACM32888.1"/>
    </source>
</evidence>
<dbReference type="PANTHER" id="PTHR35561">
    <property type="entry name" value="RNA 2',3'-CYCLIC PHOSPHODIESTERASE"/>
    <property type="match status" value="1"/>
</dbReference>
<name>A0A9J9Q6B1_ACIET</name>
<keyword evidence="2" id="KW-0436">Ligase</keyword>
<dbReference type="GO" id="GO:0004113">
    <property type="term" value="F:2',3'-cyclic-nucleotide 3'-phosphodiesterase activity"/>
    <property type="evidence" value="ECO:0007669"/>
    <property type="project" value="InterPro"/>
</dbReference>
<evidence type="ECO:0000256" key="1">
    <source>
        <dbReference type="ARBA" id="ARBA00022801"/>
    </source>
</evidence>
<dbReference type="Proteomes" id="UP000000450">
    <property type="component" value="Chromosome"/>
</dbReference>
<keyword evidence="1" id="KW-0378">Hydrolase</keyword>